<proteinExistence type="predicted"/>
<organism evidence="1 2">
    <name type="scientific">Mycoplasma nasistruthionis</name>
    <dbReference type="NCBI Taxonomy" id="353852"/>
    <lineage>
        <taxon>Bacteria</taxon>
        <taxon>Bacillati</taxon>
        <taxon>Mycoplasmatota</taxon>
        <taxon>Mollicutes</taxon>
        <taxon>Mycoplasmataceae</taxon>
        <taxon>Mycoplasma</taxon>
    </lineage>
</organism>
<name>A0A4Y6I688_9MOLU</name>
<sequence>MVLKDYLGGNAIYKILDKYNTGTSSDYKSFTASSKIYSIKQIIELFEEKSHNFNSIESEKYFLLASKMKQIFIDPKDMIVKNIFDLTADMTTTKTIIDYEENEMREVTNHKLKQSQSKDSSTEKIIFGSTSRNISTYTDLFITFPQLEYMISKIKQTELVTNTEKKPLIDMLVEKYQDLINNEFEIYCINELKSF</sequence>
<keyword evidence="2" id="KW-1185">Reference proteome</keyword>
<accession>A0A4Y6I688</accession>
<dbReference type="AlphaFoldDB" id="A0A4Y6I688"/>
<reference evidence="1 2" key="1">
    <citation type="submission" date="2019-06" db="EMBL/GenBank/DDBJ databases">
        <title>Mycoplasma nasistruthionis sp. nov. str Ms03.</title>
        <authorList>
            <person name="Botes A."/>
        </authorList>
    </citation>
    <scope>NUCLEOTIDE SEQUENCE [LARGE SCALE GENOMIC DNA]</scope>
    <source>
        <strain evidence="1 2">Ms03</strain>
    </source>
</reference>
<evidence type="ECO:0000313" key="1">
    <source>
        <dbReference type="EMBL" id="QDF65134.1"/>
    </source>
</evidence>
<protein>
    <submittedName>
        <fullName evidence="1">Uncharacterized protein</fullName>
    </submittedName>
</protein>
<dbReference type="Proteomes" id="UP000315201">
    <property type="component" value="Chromosome"/>
</dbReference>
<evidence type="ECO:0000313" key="2">
    <source>
        <dbReference type="Proteomes" id="UP000315201"/>
    </source>
</evidence>
<dbReference type="EMBL" id="CP041147">
    <property type="protein sequence ID" value="QDF65134.1"/>
    <property type="molecule type" value="Genomic_DNA"/>
</dbReference>
<gene>
    <name evidence="1" type="ORF">FIV53_02445</name>
</gene>